<dbReference type="AlphaFoldDB" id="A0A558BR92"/>
<keyword evidence="1" id="KW-1133">Transmembrane helix</keyword>
<proteinExistence type="predicted"/>
<evidence type="ECO:0000256" key="1">
    <source>
        <dbReference type="SAM" id="Phobius"/>
    </source>
</evidence>
<dbReference type="Proteomes" id="UP000317624">
    <property type="component" value="Unassembled WGS sequence"/>
</dbReference>
<dbReference type="RefSeq" id="WP_233635951.1">
    <property type="nucleotide sequence ID" value="NZ_VMRJ01000004.1"/>
</dbReference>
<feature type="transmembrane region" description="Helical" evidence="1">
    <location>
        <begin position="32"/>
        <end position="54"/>
    </location>
</feature>
<accession>A0A558BR92</accession>
<protein>
    <submittedName>
        <fullName evidence="2">Uncharacterized protein</fullName>
    </submittedName>
</protein>
<dbReference type="EMBL" id="VMRJ01000004">
    <property type="protein sequence ID" value="TVT39011.1"/>
    <property type="molecule type" value="Genomic_DNA"/>
</dbReference>
<keyword evidence="1" id="KW-0812">Transmembrane</keyword>
<keyword evidence="1" id="KW-0472">Membrane</keyword>
<evidence type="ECO:0000313" key="2">
    <source>
        <dbReference type="EMBL" id="TVT39011.1"/>
    </source>
</evidence>
<reference evidence="2 3" key="1">
    <citation type="submission" date="2019-07" db="EMBL/GenBank/DDBJ databases">
        <title>Hymenobacter sp. straun FUR1 Genome sequencing and assembly.</title>
        <authorList>
            <person name="Chhetri G."/>
        </authorList>
    </citation>
    <scope>NUCLEOTIDE SEQUENCE [LARGE SCALE GENOMIC DNA]</scope>
    <source>
        <strain evidence="2 3">Fur1</strain>
    </source>
</reference>
<keyword evidence="3" id="KW-1185">Reference proteome</keyword>
<gene>
    <name evidence="2" type="ORF">FNT36_15200</name>
</gene>
<organism evidence="2 3">
    <name type="scientific">Hymenobacter setariae</name>
    <dbReference type="NCBI Taxonomy" id="2594794"/>
    <lineage>
        <taxon>Bacteria</taxon>
        <taxon>Pseudomonadati</taxon>
        <taxon>Bacteroidota</taxon>
        <taxon>Cytophagia</taxon>
        <taxon>Cytophagales</taxon>
        <taxon>Hymenobacteraceae</taxon>
        <taxon>Hymenobacter</taxon>
    </lineage>
</organism>
<sequence length="64" mass="6734">MLFVAGFALLIGGIMGEAVVGYSYTTSSILVVLRLVGTLLMVASPLLIALKFFAQLDKKDSAAQ</sequence>
<name>A0A558BR92_9BACT</name>
<evidence type="ECO:0000313" key="3">
    <source>
        <dbReference type="Proteomes" id="UP000317624"/>
    </source>
</evidence>
<comment type="caution">
    <text evidence="2">The sequence shown here is derived from an EMBL/GenBank/DDBJ whole genome shotgun (WGS) entry which is preliminary data.</text>
</comment>